<dbReference type="AlphaFoldDB" id="A0A401ZYI1"/>
<protein>
    <submittedName>
        <fullName evidence="2">Uncharacterized protein</fullName>
    </submittedName>
</protein>
<dbReference type="Proteomes" id="UP000287352">
    <property type="component" value="Unassembled WGS sequence"/>
</dbReference>
<dbReference type="EMBL" id="BIFR01000001">
    <property type="protein sequence ID" value="GCE11897.1"/>
    <property type="molecule type" value="Genomic_DNA"/>
</dbReference>
<name>A0A401ZYI1_9CHLR</name>
<feature type="region of interest" description="Disordered" evidence="1">
    <location>
        <begin position="38"/>
        <end position="57"/>
    </location>
</feature>
<proteinExistence type="predicted"/>
<sequence>MNALQAENTALREQIDDLRSGRGIFLELQGQRFPLYVPADQTQQTPMTSTTASTPQDALSQELSSSFPVVESNGEGENYAQVEALEHVEEAPTAPLVLPLREEIPHVPTSPLPVITETTPAPAPSTFLEEMLISEFEQALTSPPPPHNSSEEKKEAVSNEEQMASLRRELMGSYILE</sequence>
<evidence type="ECO:0000313" key="2">
    <source>
        <dbReference type="EMBL" id="GCE11897.1"/>
    </source>
</evidence>
<keyword evidence="3" id="KW-1185">Reference proteome</keyword>
<organism evidence="2 3">
    <name type="scientific">Tengunoibacter tsumagoiensis</name>
    <dbReference type="NCBI Taxonomy" id="2014871"/>
    <lineage>
        <taxon>Bacteria</taxon>
        <taxon>Bacillati</taxon>
        <taxon>Chloroflexota</taxon>
        <taxon>Ktedonobacteria</taxon>
        <taxon>Ktedonobacterales</taxon>
        <taxon>Dictyobacteraceae</taxon>
        <taxon>Tengunoibacter</taxon>
    </lineage>
</organism>
<reference evidence="3" key="1">
    <citation type="submission" date="2018-12" db="EMBL/GenBank/DDBJ databases">
        <title>Tengunoibacter tsumagoiensis gen. nov., sp. nov., Dictyobacter kobayashii sp. nov., D. alpinus sp. nov., and D. joshuensis sp. nov. and description of Dictyobacteraceae fam. nov. within the order Ktedonobacterales isolated from Tengu-no-mugimeshi.</title>
        <authorList>
            <person name="Wang C.M."/>
            <person name="Zheng Y."/>
            <person name="Sakai Y."/>
            <person name="Toyoda A."/>
            <person name="Minakuchi Y."/>
            <person name="Abe K."/>
            <person name="Yokota A."/>
            <person name="Yabe S."/>
        </authorList>
    </citation>
    <scope>NUCLEOTIDE SEQUENCE [LARGE SCALE GENOMIC DNA]</scope>
    <source>
        <strain evidence="3">Uno3</strain>
    </source>
</reference>
<feature type="compositionally biased region" description="Polar residues" evidence="1">
    <location>
        <begin position="40"/>
        <end position="57"/>
    </location>
</feature>
<accession>A0A401ZYI1</accession>
<gene>
    <name evidence="2" type="ORF">KTT_17560</name>
</gene>
<feature type="region of interest" description="Disordered" evidence="1">
    <location>
        <begin position="136"/>
        <end position="177"/>
    </location>
</feature>
<evidence type="ECO:0000313" key="3">
    <source>
        <dbReference type="Proteomes" id="UP000287352"/>
    </source>
</evidence>
<evidence type="ECO:0000256" key="1">
    <source>
        <dbReference type="SAM" id="MobiDB-lite"/>
    </source>
</evidence>
<comment type="caution">
    <text evidence="2">The sequence shown here is derived from an EMBL/GenBank/DDBJ whole genome shotgun (WGS) entry which is preliminary data.</text>
</comment>